<organism evidence="9">
    <name type="scientific">hydrothermal vent metagenome</name>
    <dbReference type="NCBI Taxonomy" id="652676"/>
    <lineage>
        <taxon>unclassified sequences</taxon>
        <taxon>metagenomes</taxon>
        <taxon>ecological metagenomes</taxon>
    </lineage>
</organism>
<evidence type="ECO:0000256" key="5">
    <source>
        <dbReference type="ARBA" id="ARBA00023136"/>
    </source>
</evidence>
<dbReference type="InterPro" id="IPR016476">
    <property type="entry name" value="SH3_dom_pro"/>
</dbReference>
<sequence>MTRKLLFALCLLLLGGSVFAETKYVVDQIVITLRSGQSNQHQILRTLPSGTKMEVLETGDKYSRVRLTDGIEGWVLNQYMISTPIAKHRLLATEKKLAGLEAESVRLKEELAATSSKAGGISEQYTKLKKADEKLNEELDRLRSVAAKPLQLKNENTRLKKELLDLENEHELVQQENQMLRDSAEREWFLTGAGVIILGIILGLIAPSLRPRKKSSWSSL</sequence>
<evidence type="ECO:0000256" key="4">
    <source>
        <dbReference type="ARBA" id="ARBA00022989"/>
    </source>
</evidence>
<evidence type="ECO:0000256" key="7">
    <source>
        <dbReference type="SAM" id="Phobius"/>
    </source>
</evidence>
<evidence type="ECO:0000256" key="1">
    <source>
        <dbReference type="ARBA" id="ARBA00004167"/>
    </source>
</evidence>
<evidence type="ECO:0000256" key="2">
    <source>
        <dbReference type="ARBA" id="ARBA00022692"/>
    </source>
</evidence>
<evidence type="ECO:0000256" key="3">
    <source>
        <dbReference type="ARBA" id="ARBA00022729"/>
    </source>
</evidence>
<comment type="subcellular location">
    <subcellularLocation>
        <location evidence="1">Membrane</location>
        <topology evidence="1">Single-pass membrane protein</topology>
    </subcellularLocation>
</comment>
<dbReference type="Gene3D" id="2.30.30.40">
    <property type="entry name" value="SH3 Domains"/>
    <property type="match status" value="1"/>
</dbReference>
<dbReference type="Pfam" id="PF08239">
    <property type="entry name" value="SH3_3"/>
    <property type="match status" value="1"/>
</dbReference>
<reference evidence="9" key="1">
    <citation type="submission" date="2018-06" db="EMBL/GenBank/DDBJ databases">
        <authorList>
            <person name="Zhirakovskaya E."/>
        </authorList>
    </citation>
    <scope>NUCLEOTIDE SEQUENCE</scope>
</reference>
<keyword evidence="5 7" id="KW-0472">Membrane</keyword>
<keyword evidence="2 7" id="KW-0812">Transmembrane</keyword>
<keyword evidence="6" id="KW-0175">Coiled coil</keyword>
<proteinExistence type="predicted"/>
<dbReference type="NCBIfam" id="TIGR04211">
    <property type="entry name" value="SH3_and_anchor"/>
    <property type="match status" value="1"/>
</dbReference>
<dbReference type="SMART" id="SM00287">
    <property type="entry name" value="SH3b"/>
    <property type="match status" value="1"/>
</dbReference>
<dbReference type="AlphaFoldDB" id="A0A3B1AVW4"/>
<evidence type="ECO:0000313" key="9">
    <source>
        <dbReference type="EMBL" id="VAX03448.1"/>
    </source>
</evidence>
<name>A0A3B1AVW4_9ZZZZ</name>
<dbReference type="InterPro" id="IPR003646">
    <property type="entry name" value="SH3-like_bac-type"/>
</dbReference>
<dbReference type="PROSITE" id="PS51781">
    <property type="entry name" value="SH3B"/>
    <property type="match status" value="1"/>
</dbReference>
<feature type="coiled-coil region" evidence="6">
    <location>
        <begin position="90"/>
        <end position="183"/>
    </location>
</feature>
<evidence type="ECO:0000256" key="6">
    <source>
        <dbReference type="SAM" id="Coils"/>
    </source>
</evidence>
<dbReference type="EMBL" id="UOFU01000327">
    <property type="protein sequence ID" value="VAX03448.1"/>
    <property type="molecule type" value="Genomic_DNA"/>
</dbReference>
<evidence type="ECO:0000259" key="8">
    <source>
        <dbReference type="PROSITE" id="PS51781"/>
    </source>
</evidence>
<feature type="transmembrane region" description="Helical" evidence="7">
    <location>
        <begin position="188"/>
        <end position="209"/>
    </location>
</feature>
<feature type="domain" description="SH3b" evidence="8">
    <location>
        <begin position="20"/>
        <end position="84"/>
    </location>
</feature>
<keyword evidence="4 7" id="KW-1133">Transmembrane helix</keyword>
<accession>A0A3B1AVW4</accession>
<gene>
    <name evidence="9" type="ORF">MNBD_GAMMA20-138</name>
</gene>
<dbReference type="GO" id="GO:0016020">
    <property type="term" value="C:membrane"/>
    <property type="evidence" value="ECO:0007669"/>
    <property type="project" value="UniProtKB-SubCell"/>
</dbReference>
<protein>
    <recommendedName>
        <fullName evidence="8">SH3b domain-containing protein</fullName>
    </recommendedName>
</protein>
<keyword evidence="3" id="KW-0732">Signal</keyword>